<protein>
    <recommendedName>
        <fullName evidence="5">Serine acetyltransferase</fullName>
    </recommendedName>
</protein>
<evidence type="ECO:0000256" key="1">
    <source>
        <dbReference type="ARBA" id="ARBA00022679"/>
    </source>
</evidence>
<dbReference type="PANTHER" id="PTHR42811">
    <property type="entry name" value="SERINE ACETYLTRANSFERASE"/>
    <property type="match status" value="1"/>
</dbReference>
<dbReference type="InterPro" id="IPR001451">
    <property type="entry name" value="Hexapep"/>
</dbReference>
<name>A0A0R1GL27_9LACO</name>
<dbReference type="RefSeq" id="WP_057905501.1">
    <property type="nucleotide sequence ID" value="NZ_AZDA01000121.1"/>
</dbReference>
<organism evidence="3 4">
    <name type="scientific">Loigolactobacillus bifermentans DSM 20003</name>
    <dbReference type="NCBI Taxonomy" id="1423726"/>
    <lineage>
        <taxon>Bacteria</taxon>
        <taxon>Bacillati</taxon>
        <taxon>Bacillota</taxon>
        <taxon>Bacilli</taxon>
        <taxon>Lactobacillales</taxon>
        <taxon>Lactobacillaceae</taxon>
        <taxon>Loigolactobacillus</taxon>
    </lineage>
</organism>
<proteinExistence type="predicted"/>
<evidence type="ECO:0008006" key="5">
    <source>
        <dbReference type="Google" id="ProtNLM"/>
    </source>
</evidence>
<dbReference type="Gene3D" id="2.160.10.10">
    <property type="entry name" value="Hexapeptide repeat proteins"/>
    <property type="match status" value="1"/>
</dbReference>
<dbReference type="SUPFAM" id="SSF51161">
    <property type="entry name" value="Trimeric LpxA-like enzymes"/>
    <property type="match status" value="1"/>
</dbReference>
<gene>
    <name evidence="3" type="ORF">FC07_GL001409</name>
</gene>
<keyword evidence="2" id="KW-0677">Repeat</keyword>
<accession>A0A0R1GL27</accession>
<dbReference type="AlphaFoldDB" id="A0A0R1GL27"/>
<evidence type="ECO:0000313" key="3">
    <source>
        <dbReference type="EMBL" id="KRK33155.1"/>
    </source>
</evidence>
<dbReference type="PATRIC" id="fig|1423726.3.peg.1460"/>
<dbReference type="STRING" id="1423726.FC07_GL001409"/>
<dbReference type="InterPro" id="IPR018357">
    <property type="entry name" value="Hexapep_transf_CS"/>
</dbReference>
<reference evidence="3 4" key="1">
    <citation type="journal article" date="2015" name="Genome Announc.">
        <title>Expanding the biotechnology potential of lactobacilli through comparative genomics of 213 strains and associated genera.</title>
        <authorList>
            <person name="Sun Z."/>
            <person name="Harris H.M."/>
            <person name="McCann A."/>
            <person name="Guo C."/>
            <person name="Argimon S."/>
            <person name="Zhang W."/>
            <person name="Yang X."/>
            <person name="Jeffery I.B."/>
            <person name="Cooney J.C."/>
            <person name="Kagawa T.F."/>
            <person name="Liu W."/>
            <person name="Song Y."/>
            <person name="Salvetti E."/>
            <person name="Wrobel A."/>
            <person name="Rasinkangas P."/>
            <person name="Parkhill J."/>
            <person name="Rea M.C."/>
            <person name="O'Sullivan O."/>
            <person name="Ritari J."/>
            <person name="Douillard F.P."/>
            <person name="Paul Ross R."/>
            <person name="Yang R."/>
            <person name="Briner A.E."/>
            <person name="Felis G.E."/>
            <person name="de Vos W.M."/>
            <person name="Barrangou R."/>
            <person name="Klaenhammer T.R."/>
            <person name="Caufield P.W."/>
            <person name="Cui Y."/>
            <person name="Zhang H."/>
            <person name="O'Toole P.W."/>
        </authorList>
    </citation>
    <scope>NUCLEOTIDE SEQUENCE [LARGE SCALE GENOMIC DNA]</scope>
    <source>
        <strain evidence="3 4">DSM 20003</strain>
    </source>
</reference>
<sequence length="179" mass="19485">MSNFKILLQQNCFATDPEQRQKAAQALEQQYNCEINCVALAPDVQFAHHGRGCTIAAAKIDQHVTIFQNVTLGSNQRFNRQTQQWEHLGGPVIGNDVVIADGAKVLGPVMIGAHTVIGAGAIITKNVPANSVAYGVNQIKPRDPNYDLVFHTPLPDQQAILTACQHLIDVYETSKTTNA</sequence>
<dbReference type="PROSITE" id="PS00101">
    <property type="entry name" value="HEXAPEP_TRANSFERASES"/>
    <property type="match status" value="1"/>
</dbReference>
<dbReference type="GO" id="GO:0016740">
    <property type="term" value="F:transferase activity"/>
    <property type="evidence" value="ECO:0007669"/>
    <property type="project" value="UniProtKB-KW"/>
</dbReference>
<evidence type="ECO:0000256" key="2">
    <source>
        <dbReference type="ARBA" id="ARBA00022737"/>
    </source>
</evidence>
<keyword evidence="1" id="KW-0808">Transferase</keyword>
<dbReference type="InterPro" id="IPR011004">
    <property type="entry name" value="Trimer_LpxA-like_sf"/>
</dbReference>
<dbReference type="EMBL" id="AZDA01000121">
    <property type="protein sequence ID" value="KRK33155.1"/>
    <property type="molecule type" value="Genomic_DNA"/>
</dbReference>
<comment type="caution">
    <text evidence="3">The sequence shown here is derived from an EMBL/GenBank/DDBJ whole genome shotgun (WGS) entry which is preliminary data.</text>
</comment>
<dbReference type="Proteomes" id="UP000051461">
    <property type="component" value="Unassembled WGS sequence"/>
</dbReference>
<dbReference type="OrthoDB" id="9812571at2"/>
<keyword evidence="4" id="KW-1185">Reference proteome</keyword>
<dbReference type="Pfam" id="PF00132">
    <property type="entry name" value="Hexapep"/>
    <property type="match status" value="1"/>
</dbReference>
<evidence type="ECO:0000313" key="4">
    <source>
        <dbReference type="Proteomes" id="UP000051461"/>
    </source>
</evidence>